<name>A0A7J6KPV6_PERCH</name>
<keyword evidence="2" id="KW-1185">Reference proteome</keyword>
<evidence type="ECO:0000313" key="2">
    <source>
        <dbReference type="Proteomes" id="UP000591131"/>
    </source>
</evidence>
<feature type="non-terminal residue" evidence="1">
    <location>
        <position position="1"/>
    </location>
</feature>
<dbReference type="EMBL" id="JAAPAO010001896">
    <property type="protein sequence ID" value="KAF4648611.1"/>
    <property type="molecule type" value="Genomic_DNA"/>
</dbReference>
<proteinExistence type="predicted"/>
<evidence type="ECO:0000313" key="1">
    <source>
        <dbReference type="EMBL" id="KAF4648611.1"/>
    </source>
</evidence>
<organism evidence="1 2">
    <name type="scientific">Perkinsus chesapeaki</name>
    <name type="common">Clam parasite</name>
    <name type="synonym">Perkinsus andrewsi</name>
    <dbReference type="NCBI Taxonomy" id="330153"/>
    <lineage>
        <taxon>Eukaryota</taxon>
        <taxon>Sar</taxon>
        <taxon>Alveolata</taxon>
        <taxon>Perkinsozoa</taxon>
        <taxon>Perkinsea</taxon>
        <taxon>Perkinsida</taxon>
        <taxon>Perkinsidae</taxon>
        <taxon>Perkinsus</taxon>
    </lineage>
</organism>
<accession>A0A7J6KPV6</accession>
<dbReference type="Proteomes" id="UP000591131">
    <property type="component" value="Unassembled WGS sequence"/>
</dbReference>
<gene>
    <name evidence="1" type="ORF">FOL47_002990</name>
</gene>
<protein>
    <submittedName>
        <fullName evidence="1">Uncharacterized protein</fullName>
    </submittedName>
</protein>
<dbReference type="PANTHER" id="PTHR45749:SF21">
    <property type="entry name" value="DUF4371 DOMAIN-CONTAINING PROTEIN"/>
    <property type="match status" value="1"/>
</dbReference>
<sequence>MRKLTDYFVPKRRASSSSCASATASNTCEDLSQAIVDHNPVASPLPSPRAEEPLLKKKKVGPFVKYRSSFEQFAWLHMVEGNQKLSPGRNKSNKSSYLCRICMAMGLRGKWGDVVVETTGNKLSDKCKKHASSQVHIANERAYTQAQRVSEGLAKPVSEQVWSVASKQVKENRLHIQEIARLAYCCFKMELAHTTQFPRLVKHVAGETPGAKLTDYLASAPGNATYTSKFTVVELLSTTAKVIRERTAKELDNVGGLCLIADEATVRGVTGSFLTVMVRSVDTSRGEPKEHLIDLRRVKKTDGESLFEEIEDALNTANISLDRIHALSFDGGANFAGHKAHTLALCMKAAAGVLCPK</sequence>
<comment type="caution">
    <text evidence="1">The sequence shown here is derived from an EMBL/GenBank/DDBJ whole genome shotgun (WGS) entry which is preliminary data.</text>
</comment>
<dbReference type="PANTHER" id="PTHR45749">
    <property type="match status" value="1"/>
</dbReference>
<dbReference type="AlphaFoldDB" id="A0A7J6KPV6"/>
<reference evidence="1 2" key="1">
    <citation type="submission" date="2020-04" db="EMBL/GenBank/DDBJ databases">
        <title>Perkinsus chesapeaki whole genome sequence.</title>
        <authorList>
            <person name="Bogema D.R."/>
        </authorList>
    </citation>
    <scope>NUCLEOTIDE SEQUENCE [LARGE SCALE GENOMIC DNA]</scope>
    <source>
        <strain evidence="1">ATCC PRA-425</strain>
    </source>
</reference>